<evidence type="ECO:0000313" key="3">
    <source>
        <dbReference type="Proteomes" id="UP000615593"/>
    </source>
</evidence>
<proteinExistence type="predicted"/>
<evidence type="ECO:0000256" key="1">
    <source>
        <dbReference type="SAM" id="SignalP"/>
    </source>
</evidence>
<keyword evidence="3" id="KW-1185">Reference proteome</keyword>
<comment type="caution">
    <text evidence="2">The sequence shown here is derived from an EMBL/GenBank/DDBJ whole genome shotgun (WGS) entry which is preliminary data.</text>
</comment>
<feature type="chain" id="PRO_5046770292" evidence="1">
    <location>
        <begin position="20"/>
        <end position="73"/>
    </location>
</feature>
<organism evidence="2 3">
    <name type="scientific">Mesonia mobilis</name>
    <dbReference type="NCBI Taxonomy" id="369791"/>
    <lineage>
        <taxon>Bacteria</taxon>
        <taxon>Pseudomonadati</taxon>
        <taxon>Bacteroidota</taxon>
        <taxon>Flavobacteriia</taxon>
        <taxon>Flavobacteriales</taxon>
        <taxon>Flavobacteriaceae</taxon>
        <taxon>Mesonia</taxon>
    </lineage>
</organism>
<accession>A0ABQ3BZD9</accession>
<dbReference type="RefSeq" id="WP_051191352.1">
    <property type="nucleotide sequence ID" value="NZ_BMWY01000008.1"/>
</dbReference>
<reference evidence="3" key="1">
    <citation type="journal article" date="2019" name="Int. J. Syst. Evol. Microbiol.">
        <title>The Global Catalogue of Microorganisms (GCM) 10K type strain sequencing project: providing services to taxonomists for standard genome sequencing and annotation.</title>
        <authorList>
            <consortium name="The Broad Institute Genomics Platform"/>
            <consortium name="The Broad Institute Genome Sequencing Center for Infectious Disease"/>
            <person name="Wu L."/>
            <person name="Ma J."/>
        </authorList>
    </citation>
    <scope>NUCLEOTIDE SEQUENCE [LARGE SCALE GENOMIC DNA]</scope>
    <source>
        <strain evidence="3">KCTC 12708</strain>
    </source>
</reference>
<dbReference type="EMBL" id="BMWY01000008">
    <property type="protein sequence ID" value="GGZ62590.1"/>
    <property type="molecule type" value="Genomic_DNA"/>
</dbReference>
<keyword evidence="1" id="KW-0732">Signal</keyword>
<gene>
    <name evidence="2" type="ORF">GCM10008088_25000</name>
</gene>
<sequence>MKKKLMLGLAVLGSFSLQAQDEIQTILRAGVEDATRFSESYIAPAAEATIYSLANGWYNSGEAKKHYILKFLS</sequence>
<evidence type="ECO:0000313" key="2">
    <source>
        <dbReference type="EMBL" id="GGZ62590.1"/>
    </source>
</evidence>
<protein>
    <submittedName>
        <fullName evidence="2">Uncharacterized protein</fullName>
    </submittedName>
</protein>
<dbReference type="Proteomes" id="UP000615593">
    <property type="component" value="Unassembled WGS sequence"/>
</dbReference>
<dbReference type="GeneID" id="94370165"/>
<dbReference type="InterPro" id="IPR046495">
    <property type="entry name" value="DUF6588"/>
</dbReference>
<dbReference type="Pfam" id="PF20230">
    <property type="entry name" value="DUF6588"/>
    <property type="match status" value="1"/>
</dbReference>
<name>A0ABQ3BZD9_9FLAO</name>
<feature type="signal peptide" evidence="1">
    <location>
        <begin position="1"/>
        <end position="19"/>
    </location>
</feature>